<dbReference type="Proteomes" id="UP000611640">
    <property type="component" value="Chromosome"/>
</dbReference>
<keyword evidence="1" id="KW-0812">Transmembrane</keyword>
<reference evidence="2 3" key="1">
    <citation type="submission" date="2020-08" db="EMBL/GenBank/DDBJ databases">
        <title>Whole genome shotgun sequence of Actinocatenispora thailandica NBRC 105041.</title>
        <authorList>
            <person name="Komaki H."/>
            <person name="Tamura T."/>
        </authorList>
    </citation>
    <scope>NUCLEOTIDE SEQUENCE [LARGE SCALE GENOMIC DNA]</scope>
    <source>
        <strain evidence="2 3">NBRC 105041</strain>
    </source>
</reference>
<name>A0A7R7DWW0_9ACTN</name>
<keyword evidence="3" id="KW-1185">Reference proteome</keyword>
<organism evidence="2 3">
    <name type="scientific">Actinocatenispora thailandica</name>
    <dbReference type="NCBI Taxonomy" id="227318"/>
    <lineage>
        <taxon>Bacteria</taxon>
        <taxon>Bacillati</taxon>
        <taxon>Actinomycetota</taxon>
        <taxon>Actinomycetes</taxon>
        <taxon>Micromonosporales</taxon>
        <taxon>Micromonosporaceae</taxon>
        <taxon>Actinocatenispora</taxon>
    </lineage>
</organism>
<proteinExistence type="predicted"/>
<dbReference type="AlphaFoldDB" id="A0A7R7DWW0"/>
<keyword evidence="1" id="KW-0472">Membrane</keyword>
<sequence>MNDEKLRELFADADPVDEPPLAPGYLASTAEAADRAVRRRRLRRFTIGGVAVVAALAATGLAVQPQLPGTTTARVSAAATGGGNYDPLVSRLSPGWLPAGANLHEQSVENKVQSLRFEKWEGTAKRIERIDWGVELYLYPPGIKPASDGPHEHLQFGHGTRTDPVQGMPAEVLGKAPGYRLAWRYPSGAHAIVQIDASGQTGQASKEPADYQTGFGDRAASVARKIAANLRIDGNTPLKFPFALHLPAGQHVVAATSRIMRGNDGKLATNALLTWGTSGRMKTWSTVQTISPATKGKPETFVSGVYSIPNTHGFMLQASVAGHGDSKQLADQVQVFGSPTDVTTWRADPVRD</sequence>
<evidence type="ECO:0000256" key="1">
    <source>
        <dbReference type="SAM" id="Phobius"/>
    </source>
</evidence>
<evidence type="ECO:0000313" key="2">
    <source>
        <dbReference type="EMBL" id="BCJ38867.1"/>
    </source>
</evidence>
<accession>A0A7R7DWW0</accession>
<gene>
    <name evidence="2" type="ORF">Athai_63700</name>
</gene>
<evidence type="ECO:0000313" key="3">
    <source>
        <dbReference type="Proteomes" id="UP000611640"/>
    </source>
</evidence>
<dbReference type="RefSeq" id="WP_203964834.1">
    <property type="nucleotide sequence ID" value="NZ_AP023355.1"/>
</dbReference>
<feature type="transmembrane region" description="Helical" evidence="1">
    <location>
        <begin position="45"/>
        <end position="63"/>
    </location>
</feature>
<dbReference type="EMBL" id="AP023355">
    <property type="protein sequence ID" value="BCJ38867.1"/>
    <property type="molecule type" value="Genomic_DNA"/>
</dbReference>
<keyword evidence="1" id="KW-1133">Transmembrane helix</keyword>
<protein>
    <submittedName>
        <fullName evidence="2">Uncharacterized protein</fullName>
    </submittedName>
</protein>
<dbReference type="KEGG" id="atl:Athai_63700"/>